<keyword evidence="1" id="KW-1133">Transmembrane helix</keyword>
<dbReference type="EMBL" id="HAEB01015449">
    <property type="protein sequence ID" value="SBQ61976.1"/>
    <property type="molecule type" value="Transcribed_RNA"/>
</dbReference>
<gene>
    <name evidence="2" type="primary">Nfu_g_1_010248</name>
</gene>
<sequence>PASRGLKLYFLKSLNIINKHFPCTLLLRRWLFVVHIICVYAAVICMVVCQNTGIQEIAIVQSTHDKSVTISSSCFVRINLFLAKCLNWK</sequence>
<feature type="transmembrane region" description="Helical" evidence="1">
    <location>
        <begin position="30"/>
        <end position="49"/>
    </location>
</feature>
<feature type="non-terminal residue" evidence="2">
    <location>
        <position position="1"/>
    </location>
</feature>
<evidence type="ECO:0000313" key="2">
    <source>
        <dbReference type="EMBL" id="SBQ61976.1"/>
    </source>
</evidence>
<organism evidence="2">
    <name type="scientific">Nothobranchius korthausae</name>
    <dbReference type="NCBI Taxonomy" id="1143690"/>
    <lineage>
        <taxon>Eukaryota</taxon>
        <taxon>Metazoa</taxon>
        <taxon>Chordata</taxon>
        <taxon>Craniata</taxon>
        <taxon>Vertebrata</taxon>
        <taxon>Euteleostomi</taxon>
        <taxon>Actinopterygii</taxon>
        <taxon>Neopterygii</taxon>
        <taxon>Teleostei</taxon>
        <taxon>Neoteleostei</taxon>
        <taxon>Acanthomorphata</taxon>
        <taxon>Ovalentaria</taxon>
        <taxon>Atherinomorphae</taxon>
        <taxon>Cyprinodontiformes</taxon>
        <taxon>Nothobranchiidae</taxon>
        <taxon>Nothobranchius</taxon>
    </lineage>
</organism>
<accession>A0A1A8FT80</accession>
<feature type="non-terminal residue" evidence="2">
    <location>
        <position position="89"/>
    </location>
</feature>
<evidence type="ECO:0000256" key="1">
    <source>
        <dbReference type="SAM" id="Phobius"/>
    </source>
</evidence>
<reference evidence="2" key="2">
    <citation type="submission" date="2016-06" db="EMBL/GenBank/DDBJ databases">
        <title>The genome of a short-lived fish provides insights into sex chromosome evolution and the genetic control of aging.</title>
        <authorList>
            <person name="Reichwald K."/>
            <person name="Felder M."/>
            <person name="Petzold A."/>
            <person name="Koch P."/>
            <person name="Groth M."/>
            <person name="Platzer M."/>
        </authorList>
    </citation>
    <scope>NUCLEOTIDE SEQUENCE</scope>
    <source>
        <tissue evidence="2">Brain</tissue>
    </source>
</reference>
<proteinExistence type="predicted"/>
<keyword evidence="1" id="KW-0812">Transmembrane</keyword>
<dbReference type="AlphaFoldDB" id="A0A1A8FT80"/>
<protein>
    <submittedName>
        <fullName evidence="2">Uncharacterized protein</fullName>
    </submittedName>
</protein>
<name>A0A1A8FT80_9TELE</name>
<reference evidence="2" key="1">
    <citation type="submission" date="2016-05" db="EMBL/GenBank/DDBJ databases">
        <authorList>
            <person name="Lavstsen T."/>
            <person name="Jespersen J.S."/>
        </authorList>
    </citation>
    <scope>NUCLEOTIDE SEQUENCE</scope>
    <source>
        <tissue evidence="2">Brain</tissue>
    </source>
</reference>
<keyword evidence="1" id="KW-0472">Membrane</keyword>